<reference evidence="6" key="1">
    <citation type="journal article" date="2019" name="Int. J. Syst. Evol. Microbiol.">
        <title>The Global Catalogue of Microorganisms (GCM) 10K type strain sequencing project: providing services to taxonomists for standard genome sequencing and annotation.</title>
        <authorList>
            <consortium name="The Broad Institute Genomics Platform"/>
            <consortium name="The Broad Institute Genome Sequencing Center for Infectious Disease"/>
            <person name="Wu L."/>
            <person name="Ma J."/>
        </authorList>
    </citation>
    <scope>NUCLEOTIDE SEQUENCE [LARGE SCALE GENOMIC DNA]</scope>
    <source>
        <strain evidence="6">KCTC 32141</strain>
    </source>
</reference>
<dbReference type="Gene3D" id="2.60.120.430">
    <property type="entry name" value="Galactose-binding lectin"/>
    <property type="match status" value="1"/>
</dbReference>
<organism evidence="5 6">
    <name type="scientific">Lacinutrix iliipiscaria</name>
    <dbReference type="NCBI Taxonomy" id="1230532"/>
    <lineage>
        <taxon>Bacteria</taxon>
        <taxon>Pseudomonadati</taxon>
        <taxon>Bacteroidota</taxon>
        <taxon>Flavobacteriia</taxon>
        <taxon>Flavobacteriales</taxon>
        <taxon>Flavobacteriaceae</taxon>
        <taxon>Lacinutrix</taxon>
    </lineage>
</organism>
<keyword evidence="6" id="KW-1185">Reference proteome</keyword>
<dbReference type="PANTHER" id="PTHR24273:SF32">
    <property type="entry name" value="HYALIN"/>
    <property type="match status" value="1"/>
</dbReference>
<dbReference type="InterPro" id="IPR003410">
    <property type="entry name" value="HYR_dom"/>
</dbReference>
<dbReference type="RefSeq" id="WP_183486941.1">
    <property type="nucleotide sequence ID" value="NZ_JBHUOV010000001.1"/>
</dbReference>
<feature type="signal peptide" evidence="3">
    <location>
        <begin position="1"/>
        <end position="27"/>
    </location>
</feature>
<dbReference type="EMBL" id="JBHUOV010000001">
    <property type="protein sequence ID" value="MFD2823299.1"/>
    <property type="molecule type" value="Genomic_DNA"/>
</dbReference>
<evidence type="ECO:0000256" key="1">
    <source>
        <dbReference type="ARBA" id="ARBA00022737"/>
    </source>
</evidence>
<feature type="domain" description="HYR" evidence="4">
    <location>
        <begin position="1283"/>
        <end position="1370"/>
    </location>
</feature>
<dbReference type="Proteomes" id="UP001597533">
    <property type="component" value="Unassembled WGS sequence"/>
</dbReference>
<evidence type="ECO:0000259" key="4">
    <source>
        <dbReference type="PROSITE" id="PS50825"/>
    </source>
</evidence>
<feature type="domain" description="HYR" evidence="4">
    <location>
        <begin position="1717"/>
        <end position="1802"/>
    </location>
</feature>
<dbReference type="InterPro" id="IPR011042">
    <property type="entry name" value="6-blade_b-propeller_TolB-like"/>
</dbReference>
<dbReference type="Pfam" id="PF02494">
    <property type="entry name" value="HYR"/>
    <property type="match status" value="6"/>
</dbReference>
<dbReference type="PROSITE" id="PS50825">
    <property type="entry name" value="HYR"/>
    <property type="match status" value="4"/>
</dbReference>
<keyword evidence="3" id="KW-0732">Signal</keyword>
<dbReference type="InterPro" id="IPR008979">
    <property type="entry name" value="Galactose-bd-like_sf"/>
</dbReference>
<feature type="region of interest" description="Disordered" evidence="2">
    <location>
        <begin position="577"/>
        <end position="623"/>
    </location>
</feature>
<feature type="compositionally biased region" description="Polar residues" evidence="2">
    <location>
        <begin position="592"/>
        <end position="611"/>
    </location>
</feature>
<gene>
    <name evidence="5" type="ORF">ACFS5M_06435</name>
</gene>
<dbReference type="InterPro" id="IPR013783">
    <property type="entry name" value="Ig-like_fold"/>
</dbReference>
<name>A0ABW5WLG2_9FLAO</name>
<feature type="chain" id="PRO_5045969528" evidence="3">
    <location>
        <begin position="28"/>
        <end position="2067"/>
    </location>
</feature>
<evidence type="ECO:0000256" key="2">
    <source>
        <dbReference type="SAM" id="MobiDB-lite"/>
    </source>
</evidence>
<dbReference type="Gene3D" id="2.120.10.30">
    <property type="entry name" value="TolB, C-terminal domain"/>
    <property type="match status" value="1"/>
</dbReference>
<dbReference type="InterPro" id="IPR021720">
    <property type="entry name" value="Malectin_dom"/>
</dbReference>
<feature type="compositionally biased region" description="Acidic residues" evidence="2">
    <location>
        <begin position="614"/>
        <end position="623"/>
    </location>
</feature>
<dbReference type="PANTHER" id="PTHR24273">
    <property type="entry name" value="FI04643P-RELATED"/>
    <property type="match status" value="1"/>
</dbReference>
<dbReference type="SUPFAM" id="SSF49785">
    <property type="entry name" value="Galactose-binding domain-like"/>
    <property type="match status" value="1"/>
</dbReference>
<accession>A0ABW5WLG2</accession>
<proteinExistence type="predicted"/>
<dbReference type="Gene3D" id="2.60.40.10">
    <property type="entry name" value="Immunoglobulins"/>
    <property type="match status" value="2"/>
</dbReference>
<feature type="domain" description="HYR" evidence="4">
    <location>
        <begin position="1456"/>
        <end position="1543"/>
    </location>
</feature>
<evidence type="ECO:0000313" key="6">
    <source>
        <dbReference type="Proteomes" id="UP001597533"/>
    </source>
</evidence>
<feature type="domain" description="HYR" evidence="4">
    <location>
        <begin position="1628"/>
        <end position="1716"/>
    </location>
</feature>
<protein>
    <submittedName>
        <fullName evidence="5">HYR domain-containing protein</fullName>
    </submittedName>
</protein>
<keyword evidence="1" id="KW-0677">Repeat</keyword>
<sequence>MMFYPKIKRNFLLILISIAFFSQNSFTQTISFGSSGLVGEATLNPTSLEFGPDDRLYVSQQDGKIWAYTITRDAAPLGNGTYTITNTEEITTIQTGIVNHDDTGIANATQQRLITGIKTAGTPTNPILYVTSSDFLFGGGGAGSDTNLDTNSSILSKLEWTGTNWDKVDLIRGLPRCEENHAINGMDIFERSGNTYMLIAQGGNTNKGAPSNNFAGTPEYFLSASILIVNLTQLEGMPTYTDPRTNTDYKYDLPTLNDPIRLDIDNTHPEFPYPVGHPMYNATIDINDPFGGNNSLNQAFPEAGGPIQIFSPGFRNAYDVVIMENGRIYTSDNGGNSLWGGVPKIYDTATDNFLGDESTVTYDPLNHYVKNEMNESGSSLISDPLHFVGTINDANSTYYGGHPIPILAFPSRAQVIAYQKISGSWVATSTNDLQNLLVGTSGYFNSSFTIGDFPDDPRLGEFLADEPTTSTKVNILDARTSSTNGIVEYTASNFGGVMQGNLLTASFNGDINRYALNAAGDDVVEYEVTFSGFGAIPLDVIAQGDSEVFPGTVWAATYGANNITIFEPSGIDCIQPEEPGYDPNADNDGDGFTNQDEIDNGTNICSQGSKPNDNDGDFISDLNDDDDDNDTILDVNDAFALDANNGLTTNLPIDYPFWNNDPGTGLFGLGFTGLMLDPSGTTDYLNQYIEENLSFGGAAGKATVDLVTGGDATTNNQKNGFQFGLNVDANSNPFTIHSKIESPFFGVSGSQSEPIDHQSYGISFGNGDQDNYLKLVLMNGTSNADAIHGLQVLLEDNGVVTVNNSYDVPNILSAGSVGLYFSIDPSANTAQPFYSIDDGQTLTVIGSPITLPLNFLDATDNKGLAISLISTSRDASGSSTNPFTATWDYIEVYENQNGILTIEPNPIDFGLTPTQNSLRTKPLKVSNEGGPIDDVITITALNFSGTDAALFSTDVSLPLVVNPGSSVNIPINFISNSILGIKNASLDIVHSGNNSPISTNLTGEITDLYEPIVRINAGGPLVAATDGGPEWEANNTNGQFIGTSYSVSSGSRYTVPPLDYSNRDASIPPYVDQTTYESVMNSERGISITSNQMVFSIPVPNGNYIVNFYVANLYNGSSEPNERVFSVDIENIRYIENIDPSATYGHRIAGMVQSNVQVFDGILEIEFFRNIENPIVNAIEVLAVAYPEITIDPIADINSCELEISDFSAIAMGGNPSANFTYSISGQPSGLDIEPTNGLIFGTIDSSAITGGPSNDGVHLVTVTVSKPGSTDATEDFIWTVLEDTEPPLITCPSTITQTADLGFCEALVSIAEPTATDNCTGTITYSGVRNDALLLTDPFPVGDTVITWTATDAAGNDSLTCDQTITITDDELPIITCPSTITQSADSGLCGAFSVTIVEPTATDNCTGTITYSGVRNDALLLTDPFPVGDTVITWTATDAAGNDSLTCDQIITITDDELPIITCPSTITQSADSGLCDALVTIIEPTATDNCTGTITYSGVRDDALLLTDPFPVGDTVITWTATDAAGNDSLTCDQTITITDDELPIITCPSTIAQSADSGLCDALVTIVEPTATDNCTGTITYSGVRNDALLLTDPFPVGDTVITWTATDAAGNDSLTCDQTITITDDELPIITCPSTITQSADSGLCGAFSVTIVEPTATDNCTGTITYSGVRNDALLLTDPFPVGDTVITWTATDASGNDSLTCDQTITITDDELPIITCPNDIVENIPTGTTETIVSIINPTATDNCSSTITYSGVRNDALLLTDPFPIGDTVITWTAIDGASNESLTCDQTVTVQISGPILISPKAYLQGAALNPNIGEETLMRDDLRIASLIPTTSPYTDAATLNPTVLDNGGTSGTGSINDDIVDWVWVELRDASANTTIIDGQSALLQRDGDIVATDGLSAIAFNQIEDNYYVVIKHRNHLGIMTANAMSLFETTTVIDFTDSINQITFGANAQITLSSGITALWAGDANNNSQIKFSGNDNDNNAIKDGVLLDPSNSFNSVTFTSSGYLSFDLDLNGSGKFSGADNDGNIIKDNVLIHPANGFNSSTFTISTTVPEN</sequence>
<evidence type="ECO:0000313" key="5">
    <source>
        <dbReference type="EMBL" id="MFD2823299.1"/>
    </source>
</evidence>
<dbReference type="Pfam" id="PF11721">
    <property type="entry name" value="Malectin"/>
    <property type="match status" value="1"/>
</dbReference>
<evidence type="ECO:0000256" key="3">
    <source>
        <dbReference type="SAM" id="SignalP"/>
    </source>
</evidence>
<comment type="caution">
    <text evidence="5">The sequence shown here is derived from an EMBL/GenBank/DDBJ whole genome shotgun (WGS) entry which is preliminary data.</text>
</comment>